<evidence type="ECO:0000313" key="2">
    <source>
        <dbReference type="EMBL" id="KUM64487.1"/>
    </source>
</evidence>
<organism evidence="2 3">
    <name type="scientific">Penicillium freii</name>
    <dbReference type="NCBI Taxonomy" id="48697"/>
    <lineage>
        <taxon>Eukaryota</taxon>
        <taxon>Fungi</taxon>
        <taxon>Dikarya</taxon>
        <taxon>Ascomycota</taxon>
        <taxon>Pezizomycotina</taxon>
        <taxon>Eurotiomycetes</taxon>
        <taxon>Eurotiomycetidae</taxon>
        <taxon>Eurotiales</taxon>
        <taxon>Aspergillaceae</taxon>
        <taxon>Penicillium</taxon>
    </lineage>
</organism>
<gene>
    <name evidence="2" type="ORF">ACN42_g2577</name>
</gene>
<feature type="chain" id="PRO_5007100738" description="Secreted protein" evidence="1">
    <location>
        <begin position="21"/>
        <end position="76"/>
    </location>
</feature>
<evidence type="ECO:0000256" key="1">
    <source>
        <dbReference type="SAM" id="SignalP"/>
    </source>
</evidence>
<name>A0A101MPS3_PENFR</name>
<dbReference type="Proteomes" id="UP000055045">
    <property type="component" value="Unassembled WGS sequence"/>
</dbReference>
<proteinExistence type="predicted"/>
<comment type="caution">
    <text evidence="2">The sequence shown here is derived from an EMBL/GenBank/DDBJ whole genome shotgun (WGS) entry which is preliminary data.</text>
</comment>
<accession>A0A101MPS3</accession>
<feature type="signal peptide" evidence="1">
    <location>
        <begin position="1"/>
        <end position="20"/>
    </location>
</feature>
<sequence>MHSWGWGPLLTLALVHGSNGMIHLQIITQSYNHQRFKLRITKYRSQLRADARRQMREQDRWTLGEQLELSKENCLE</sequence>
<protein>
    <recommendedName>
        <fullName evidence="4">Secreted protein</fullName>
    </recommendedName>
</protein>
<evidence type="ECO:0008006" key="4">
    <source>
        <dbReference type="Google" id="ProtNLM"/>
    </source>
</evidence>
<dbReference type="EMBL" id="LLXE01000047">
    <property type="protein sequence ID" value="KUM64487.1"/>
    <property type="molecule type" value="Genomic_DNA"/>
</dbReference>
<reference evidence="2 3" key="1">
    <citation type="submission" date="2015-10" db="EMBL/GenBank/DDBJ databases">
        <title>Genome sequencing of Penicillium freii.</title>
        <authorList>
            <person name="Nguyen H.D."/>
            <person name="Visagie C.M."/>
            <person name="Seifert K.A."/>
        </authorList>
    </citation>
    <scope>NUCLEOTIDE SEQUENCE [LARGE SCALE GENOMIC DNA]</scope>
    <source>
        <strain evidence="2 3">DAOM 242723</strain>
    </source>
</reference>
<keyword evidence="3" id="KW-1185">Reference proteome</keyword>
<evidence type="ECO:0000313" key="3">
    <source>
        <dbReference type="Proteomes" id="UP000055045"/>
    </source>
</evidence>
<keyword evidence="1" id="KW-0732">Signal</keyword>
<dbReference type="AlphaFoldDB" id="A0A101MPS3"/>